<dbReference type="EMBL" id="FWFZ01000058">
    <property type="protein sequence ID" value="SLN77646.1"/>
    <property type="molecule type" value="Genomic_DNA"/>
</dbReference>
<dbReference type="AlphaFoldDB" id="A0A1Y5U096"/>
<protein>
    <submittedName>
        <fullName evidence="2">Uncharacterized protein</fullName>
    </submittedName>
</protein>
<evidence type="ECO:0000256" key="1">
    <source>
        <dbReference type="SAM" id="MobiDB-lite"/>
    </source>
</evidence>
<sequence length="118" mass="12373">MICQMNEPDKTGHVRTMSRLVRRAKVDPDSDMSGHTPLGVSGLSGVSMPQTLEDWESGEASDGDGDGDGDGRANVALIATPHGKPHGNGPFPYGEPFPYGSFPALWVAGDAEPPDLAL</sequence>
<feature type="region of interest" description="Disordered" evidence="1">
    <location>
        <begin position="24"/>
        <end position="91"/>
    </location>
</feature>
<feature type="compositionally biased region" description="Acidic residues" evidence="1">
    <location>
        <begin position="53"/>
        <end position="68"/>
    </location>
</feature>
<accession>A0A1Y5U096</accession>
<evidence type="ECO:0000313" key="2">
    <source>
        <dbReference type="EMBL" id="SLN77646.1"/>
    </source>
</evidence>
<reference evidence="2 3" key="1">
    <citation type="submission" date="2017-03" db="EMBL/GenBank/DDBJ databases">
        <authorList>
            <person name="Afonso C.L."/>
            <person name="Miller P.J."/>
            <person name="Scott M.A."/>
            <person name="Spackman E."/>
            <person name="Goraichik I."/>
            <person name="Dimitrov K.M."/>
            <person name="Suarez D.L."/>
            <person name="Swayne D.E."/>
        </authorList>
    </citation>
    <scope>NUCLEOTIDE SEQUENCE [LARGE SCALE GENOMIC DNA]</scope>
    <source>
        <strain evidence="2 3">CECT 7023</strain>
    </source>
</reference>
<name>A0A1Y5U096_9RHOB</name>
<gene>
    <name evidence="2" type="ORF">ROA7023_04460</name>
</gene>
<evidence type="ECO:0000313" key="3">
    <source>
        <dbReference type="Proteomes" id="UP000193900"/>
    </source>
</evidence>
<dbReference type="Proteomes" id="UP000193900">
    <property type="component" value="Unassembled WGS sequence"/>
</dbReference>
<organism evidence="2 3">
    <name type="scientific">Roseisalinus antarcticus</name>
    <dbReference type="NCBI Taxonomy" id="254357"/>
    <lineage>
        <taxon>Bacteria</taxon>
        <taxon>Pseudomonadati</taxon>
        <taxon>Pseudomonadota</taxon>
        <taxon>Alphaproteobacteria</taxon>
        <taxon>Rhodobacterales</taxon>
        <taxon>Roseobacteraceae</taxon>
        <taxon>Roseisalinus</taxon>
    </lineage>
</organism>
<keyword evidence="3" id="KW-1185">Reference proteome</keyword>
<proteinExistence type="predicted"/>